<keyword evidence="2" id="KW-0732">Signal</keyword>
<dbReference type="CDD" id="cd00054">
    <property type="entry name" value="EGF_CA"/>
    <property type="match status" value="1"/>
</dbReference>
<name>A0A2G8LKE9_STIJA</name>
<accession>A0A2G8LKE9</accession>
<feature type="domain" description="EGF-like" evidence="7">
    <location>
        <begin position="213"/>
        <end position="252"/>
    </location>
</feature>
<evidence type="ECO:0000259" key="8">
    <source>
        <dbReference type="PROSITE" id="PS50825"/>
    </source>
</evidence>
<feature type="disulfide bond" evidence="6">
    <location>
        <begin position="284"/>
        <end position="293"/>
    </location>
</feature>
<feature type="domain" description="EGF-like" evidence="7">
    <location>
        <begin position="300"/>
        <end position="337"/>
    </location>
</feature>
<sequence>MRPAMLVDGGPPTIVFCPPDQAVTVLTGESGGVVSFPTPVAEDTSGSVFVSNDPQFYSGFYFPLGDTTVTYVFSNAVPLTATCSFTVTVNTASPCDSDPCFNGGVCLAVDNSRFWCVCPDCFIGDTCSVSQDPCTNNNQCQNGGQCRVYAGSCTQTFCECPPCFTGANCQISSNPCDNNQCGNGGGCVPSATNCDSYTCVCSGCQTGPFCQGVFNPCSMIPCLNGGACTNIAESCTSYSCQCTSCFTGYNCQTVIPDPCVASPCLNDGICQRVAGTCLGFTCSCQTGFGGVLCGNNVAVVKNPCNTFPCMNDGCCVSLGNNNYKCICRNGYTGILCGEITSNVIINSDSCRNNPCTNGGTCYNSYNSNTNNVVFVPQYTCACQPGFVGQNCQFPVALPQFDICTSTGVFCLNGGTCRNTFCSATNDLGVFCECPAGFLGERCQIQDVNRCSSSPCRNGGQCTAFSKFFVCSCAQGFGGTTCEVTGADNQAPVISNCPTQGVTVTANAGDDFAFVTWPDLIVNDNSGHVNLVSSNGAPGNYPVGSRNIQYVYADASGLSATCSLLSQ</sequence>
<evidence type="ECO:0000313" key="10">
    <source>
        <dbReference type="Proteomes" id="UP000230750"/>
    </source>
</evidence>
<feature type="domain" description="EGF-like" evidence="7">
    <location>
        <begin position="172"/>
        <end position="211"/>
    </location>
</feature>
<evidence type="ECO:0000256" key="4">
    <source>
        <dbReference type="ARBA" id="ARBA00023157"/>
    </source>
</evidence>
<feature type="disulfide bond" evidence="6">
    <location>
        <begin position="242"/>
        <end position="251"/>
    </location>
</feature>
<dbReference type="InterPro" id="IPR001881">
    <property type="entry name" value="EGF-like_Ca-bd_dom"/>
</dbReference>
<evidence type="ECO:0000256" key="6">
    <source>
        <dbReference type="PROSITE-ProRule" id="PRU00076"/>
    </source>
</evidence>
<evidence type="ECO:0000256" key="2">
    <source>
        <dbReference type="ARBA" id="ARBA00022729"/>
    </source>
</evidence>
<dbReference type="PROSITE" id="PS50825">
    <property type="entry name" value="HYR"/>
    <property type="match status" value="2"/>
</dbReference>
<feature type="domain" description="EGF-like" evidence="7">
    <location>
        <begin position="399"/>
        <end position="443"/>
    </location>
</feature>
<feature type="domain" description="HYR" evidence="8">
    <location>
        <begin position="7"/>
        <end position="91"/>
    </location>
</feature>
<dbReference type="Proteomes" id="UP000230750">
    <property type="component" value="Unassembled WGS sequence"/>
</dbReference>
<feature type="disulfide bond" evidence="6">
    <location>
        <begin position="433"/>
        <end position="442"/>
    </location>
</feature>
<dbReference type="InterPro" id="IPR051830">
    <property type="entry name" value="NOTCH_homolog"/>
</dbReference>
<keyword evidence="4 6" id="KW-1015">Disulfide bond</keyword>
<feature type="domain" description="EGF-like" evidence="7">
    <location>
        <begin position="130"/>
        <end position="170"/>
    </location>
</feature>
<feature type="domain" description="EGF-like" evidence="7">
    <location>
        <begin position="255"/>
        <end position="294"/>
    </location>
</feature>
<feature type="domain" description="HYR" evidence="8">
    <location>
        <begin position="486"/>
        <end position="566"/>
    </location>
</feature>
<dbReference type="SUPFAM" id="SSF57196">
    <property type="entry name" value="EGF/Laminin"/>
    <property type="match status" value="7"/>
</dbReference>
<dbReference type="Gene3D" id="2.10.25.10">
    <property type="entry name" value="Laminin"/>
    <property type="match status" value="8"/>
</dbReference>
<dbReference type="Pfam" id="PF02494">
    <property type="entry name" value="HYR"/>
    <property type="match status" value="2"/>
</dbReference>
<dbReference type="AlphaFoldDB" id="A0A2G8LKE9"/>
<dbReference type="PROSITE" id="PS50026">
    <property type="entry name" value="EGF_3"/>
    <property type="match status" value="9"/>
</dbReference>
<dbReference type="PROSITE" id="PS01186">
    <property type="entry name" value="EGF_2"/>
    <property type="match status" value="5"/>
</dbReference>
<dbReference type="InterPro" id="IPR000742">
    <property type="entry name" value="EGF"/>
</dbReference>
<proteinExistence type="predicted"/>
<feature type="disulfide bond" evidence="6">
    <location>
        <begin position="118"/>
        <end position="127"/>
    </location>
</feature>
<dbReference type="SMART" id="SM00179">
    <property type="entry name" value="EGF_CA"/>
    <property type="match status" value="2"/>
</dbReference>
<feature type="domain" description="EGF-like" evidence="7">
    <location>
        <begin position="446"/>
        <end position="482"/>
    </location>
</feature>
<organism evidence="9 10">
    <name type="scientific">Stichopus japonicus</name>
    <name type="common">Sea cucumber</name>
    <dbReference type="NCBI Taxonomy" id="307972"/>
    <lineage>
        <taxon>Eukaryota</taxon>
        <taxon>Metazoa</taxon>
        <taxon>Echinodermata</taxon>
        <taxon>Eleutherozoa</taxon>
        <taxon>Echinozoa</taxon>
        <taxon>Holothuroidea</taxon>
        <taxon>Aspidochirotacea</taxon>
        <taxon>Aspidochirotida</taxon>
        <taxon>Stichopodidae</taxon>
        <taxon>Apostichopus</taxon>
    </lineage>
</organism>
<keyword evidence="3" id="KW-0677">Repeat</keyword>
<evidence type="ECO:0000259" key="7">
    <source>
        <dbReference type="PROSITE" id="PS50026"/>
    </source>
</evidence>
<dbReference type="PROSITE" id="PS00022">
    <property type="entry name" value="EGF_1"/>
    <property type="match status" value="9"/>
</dbReference>
<protein>
    <submittedName>
        <fullName evidence="9">Uncharacterized protein</fullName>
    </submittedName>
</protein>
<evidence type="ECO:0000256" key="1">
    <source>
        <dbReference type="ARBA" id="ARBA00022536"/>
    </source>
</evidence>
<feature type="domain" description="EGF-like" evidence="7">
    <location>
        <begin position="346"/>
        <end position="392"/>
    </location>
</feature>
<feature type="disulfide bond" evidence="6">
    <location>
        <begin position="327"/>
        <end position="336"/>
    </location>
</feature>
<keyword evidence="10" id="KW-1185">Reference proteome</keyword>
<dbReference type="InterPro" id="IPR003410">
    <property type="entry name" value="HYR_dom"/>
</dbReference>
<dbReference type="PANTHER" id="PTHR24033:SF224">
    <property type="entry name" value="C-TYPE LECTIN"/>
    <property type="match status" value="1"/>
</dbReference>
<dbReference type="PANTHER" id="PTHR24033">
    <property type="entry name" value="EGF-LIKE DOMAIN-CONTAINING PROTEIN"/>
    <property type="match status" value="1"/>
</dbReference>
<feature type="disulfide bond" evidence="6">
    <location>
        <begin position="201"/>
        <end position="210"/>
    </location>
</feature>
<dbReference type="STRING" id="307972.A0A2G8LKE9"/>
<evidence type="ECO:0000313" key="9">
    <source>
        <dbReference type="EMBL" id="PIK60721.1"/>
    </source>
</evidence>
<dbReference type="EMBL" id="MRZV01000049">
    <property type="protein sequence ID" value="PIK60721.1"/>
    <property type="molecule type" value="Genomic_DNA"/>
</dbReference>
<reference evidence="9 10" key="1">
    <citation type="journal article" date="2017" name="PLoS Biol.">
        <title>The sea cucumber genome provides insights into morphological evolution and visceral regeneration.</title>
        <authorList>
            <person name="Zhang X."/>
            <person name="Sun L."/>
            <person name="Yuan J."/>
            <person name="Sun Y."/>
            <person name="Gao Y."/>
            <person name="Zhang L."/>
            <person name="Li S."/>
            <person name="Dai H."/>
            <person name="Hamel J.F."/>
            <person name="Liu C."/>
            <person name="Yu Y."/>
            <person name="Liu S."/>
            <person name="Lin W."/>
            <person name="Guo K."/>
            <person name="Jin S."/>
            <person name="Xu P."/>
            <person name="Storey K.B."/>
            <person name="Huan P."/>
            <person name="Zhang T."/>
            <person name="Zhou Y."/>
            <person name="Zhang J."/>
            <person name="Lin C."/>
            <person name="Li X."/>
            <person name="Xing L."/>
            <person name="Huo D."/>
            <person name="Sun M."/>
            <person name="Wang L."/>
            <person name="Mercier A."/>
            <person name="Li F."/>
            <person name="Yang H."/>
            <person name="Xiang J."/>
        </authorList>
    </citation>
    <scope>NUCLEOTIDE SEQUENCE [LARGE SCALE GENOMIC DNA]</scope>
    <source>
        <strain evidence="9">Shaxun</strain>
        <tissue evidence="9">Muscle</tissue>
    </source>
</reference>
<dbReference type="FunFam" id="2.10.25.10:FF:000255">
    <property type="entry name" value="Sushi, nidogen and EGF-like domains 1"/>
    <property type="match status" value="1"/>
</dbReference>
<keyword evidence="5" id="KW-0325">Glycoprotein</keyword>
<comment type="caution">
    <text evidence="9">The sequence shown here is derived from an EMBL/GenBank/DDBJ whole genome shotgun (WGS) entry which is preliminary data.</text>
</comment>
<feature type="disulfide bond" evidence="6">
    <location>
        <begin position="382"/>
        <end position="391"/>
    </location>
</feature>
<evidence type="ECO:0000256" key="5">
    <source>
        <dbReference type="ARBA" id="ARBA00023180"/>
    </source>
</evidence>
<dbReference type="OrthoDB" id="5812963at2759"/>
<feature type="disulfide bond" evidence="6">
    <location>
        <begin position="160"/>
        <end position="169"/>
    </location>
</feature>
<dbReference type="SMART" id="SM00181">
    <property type="entry name" value="EGF"/>
    <property type="match status" value="9"/>
</dbReference>
<dbReference type="Pfam" id="PF00008">
    <property type="entry name" value="EGF"/>
    <property type="match status" value="1"/>
</dbReference>
<dbReference type="GO" id="GO:0005509">
    <property type="term" value="F:calcium ion binding"/>
    <property type="evidence" value="ECO:0007669"/>
    <property type="project" value="InterPro"/>
</dbReference>
<gene>
    <name evidence="9" type="ORF">BSL78_02344</name>
</gene>
<feature type="domain" description="EGF-like" evidence="7">
    <location>
        <begin position="91"/>
        <end position="128"/>
    </location>
</feature>
<evidence type="ECO:0000256" key="3">
    <source>
        <dbReference type="ARBA" id="ARBA00022737"/>
    </source>
</evidence>
<keyword evidence="1 6" id="KW-0245">EGF-like domain</keyword>
<feature type="disulfide bond" evidence="6">
    <location>
        <begin position="472"/>
        <end position="481"/>
    </location>
</feature>
<comment type="caution">
    <text evidence="6">Lacks conserved residue(s) required for the propagation of feature annotation.</text>
</comment>